<dbReference type="RefSeq" id="WP_157676309.1">
    <property type="nucleotide sequence ID" value="NZ_CP022347.1"/>
</dbReference>
<evidence type="ECO:0000313" key="3">
    <source>
        <dbReference type="Proteomes" id="UP000201169"/>
    </source>
</evidence>
<protein>
    <submittedName>
        <fullName evidence="2">Putative plasminogen-binding domain protein</fullName>
    </submittedName>
</protein>
<dbReference type="InterPro" id="IPR029276">
    <property type="entry name" value="PgbA_N"/>
</dbReference>
<dbReference type="Pfam" id="PF15436">
    <property type="entry name" value="PGBA_N"/>
    <property type="match status" value="1"/>
</dbReference>
<dbReference type="EMBL" id="CP022347">
    <property type="protein sequence ID" value="ASQ30325.1"/>
    <property type="molecule type" value="Genomic_DNA"/>
</dbReference>
<evidence type="ECO:0000313" key="2">
    <source>
        <dbReference type="EMBL" id="ASQ30325.1"/>
    </source>
</evidence>
<accession>A0A222MWQ3</accession>
<organism evidence="2 3">
    <name type="scientific">Campylobacter avium LMG 24591</name>
    <dbReference type="NCBI Taxonomy" id="522484"/>
    <lineage>
        <taxon>Bacteria</taxon>
        <taxon>Pseudomonadati</taxon>
        <taxon>Campylobacterota</taxon>
        <taxon>Epsilonproteobacteria</taxon>
        <taxon>Campylobacterales</taxon>
        <taxon>Campylobacteraceae</taxon>
        <taxon>Campylobacter</taxon>
    </lineage>
</organism>
<proteinExistence type="predicted"/>
<name>A0A222MWQ3_9BACT</name>
<dbReference type="Proteomes" id="UP000201169">
    <property type="component" value="Chromosome"/>
</dbReference>
<feature type="domain" description="Plasminogen-binding protein PgbA N-terminal" evidence="1">
    <location>
        <begin position="23"/>
        <end position="235"/>
    </location>
</feature>
<gene>
    <name evidence="2" type="ORF">CAV_0659</name>
</gene>
<dbReference type="AlphaFoldDB" id="A0A222MWQ3"/>
<evidence type="ECO:0000259" key="1">
    <source>
        <dbReference type="Pfam" id="PF15436"/>
    </source>
</evidence>
<reference evidence="2 3" key="1">
    <citation type="submission" date="2017-07" db="EMBL/GenBank/DDBJ databases">
        <title>Analysis of two Campylobacter avium genomes and identification of a novel hippuricase gene.</title>
        <authorList>
            <person name="Miller W.G."/>
            <person name="Chapman M.H."/>
            <person name="Yee E."/>
            <person name="Revez J."/>
            <person name="Bono J.L."/>
            <person name="Rossi M."/>
        </authorList>
    </citation>
    <scope>NUCLEOTIDE SEQUENCE [LARGE SCALE GENOMIC DNA]</scope>
    <source>
        <strain evidence="2 3">LMG 24591</strain>
    </source>
</reference>
<dbReference type="KEGG" id="cavi:CAV_0659"/>
<keyword evidence="3" id="KW-1185">Reference proteome</keyword>
<sequence>MYFKASFYFLFFFLLNLYAIAPVDTKIFKIENNEFYIQNNNIQTKIGASAVVIQNIAGIETAIARVSVNDIQDEFIKLKLEEYDIIKQEALPRPDTKIQVGDTVRLNFLYDRAMLIAPNEQSYNEVEARFSQIYFLHPDILGAYMIREYKLSPKKEDFELMCSNNALGLIVFALEKSVVFVDCWSFSILYENEFNFSSTEVQTPFYSRIDGYQKVIFNFFESRVKDYYAYYKKLIGYKDES</sequence>
<dbReference type="OrthoDB" id="5372482at2"/>